<feature type="non-terminal residue" evidence="1">
    <location>
        <position position="1"/>
    </location>
</feature>
<dbReference type="PANTHER" id="PTHR16004:SF5">
    <property type="entry name" value="E3 UBIQUITIN-PROTEIN LIGASE RNF31"/>
    <property type="match status" value="1"/>
</dbReference>
<dbReference type="InterPro" id="IPR026254">
    <property type="entry name" value="RNF31-like"/>
</dbReference>
<proteinExistence type="predicted"/>
<dbReference type="STRING" id="137246.A0A401TIP4"/>
<dbReference type="PANTHER" id="PTHR16004">
    <property type="entry name" value="RING FINGER PROTEIN 31-RELATED"/>
    <property type="match status" value="1"/>
</dbReference>
<feature type="non-terminal residue" evidence="1">
    <location>
        <position position="54"/>
    </location>
</feature>
<dbReference type="GO" id="GO:0061630">
    <property type="term" value="F:ubiquitin protein ligase activity"/>
    <property type="evidence" value="ECO:0007669"/>
    <property type="project" value="TreeGrafter"/>
</dbReference>
<dbReference type="GO" id="GO:1990450">
    <property type="term" value="F:linear polyubiquitin binding"/>
    <property type="evidence" value="ECO:0007669"/>
    <property type="project" value="TreeGrafter"/>
</dbReference>
<dbReference type="OrthoDB" id="9978677at2759"/>
<dbReference type="EMBL" id="BEZZ01086528">
    <property type="protein sequence ID" value="GCC42519.1"/>
    <property type="molecule type" value="Genomic_DNA"/>
</dbReference>
<accession>A0A401TIP4</accession>
<evidence type="ECO:0000313" key="1">
    <source>
        <dbReference type="EMBL" id="GCC42519.1"/>
    </source>
</evidence>
<evidence type="ECO:0000313" key="2">
    <source>
        <dbReference type="Proteomes" id="UP000287033"/>
    </source>
</evidence>
<name>A0A401TIP4_CHIPU</name>
<dbReference type="GO" id="GO:0071797">
    <property type="term" value="C:LUBAC complex"/>
    <property type="evidence" value="ECO:0007669"/>
    <property type="project" value="InterPro"/>
</dbReference>
<gene>
    <name evidence="1" type="ORF">chiPu_0026750</name>
</gene>
<dbReference type="AlphaFoldDB" id="A0A401TIP4"/>
<dbReference type="Proteomes" id="UP000287033">
    <property type="component" value="Unassembled WGS sequence"/>
</dbReference>
<reference evidence="1 2" key="1">
    <citation type="journal article" date="2018" name="Nat. Ecol. Evol.">
        <title>Shark genomes provide insights into elasmobranch evolution and the origin of vertebrates.</title>
        <authorList>
            <person name="Hara Y"/>
            <person name="Yamaguchi K"/>
            <person name="Onimaru K"/>
            <person name="Kadota M"/>
            <person name="Koyanagi M"/>
            <person name="Keeley SD"/>
            <person name="Tatsumi K"/>
            <person name="Tanaka K"/>
            <person name="Motone F"/>
            <person name="Kageyama Y"/>
            <person name="Nozu R"/>
            <person name="Adachi N"/>
            <person name="Nishimura O"/>
            <person name="Nakagawa R"/>
            <person name="Tanegashima C"/>
            <person name="Kiyatake I"/>
            <person name="Matsumoto R"/>
            <person name="Murakumo K"/>
            <person name="Nishida K"/>
            <person name="Terakita A"/>
            <person name="Kuratani S"/>
            <person name="Sato K"/>
            <person name="Hyodo S Kuraku.S."/>
        </authorList>
    </citation>
    <scope>NUCLEOTIDE SEQUENCE [LARGE SCALE GENOMIC DNA]</scope>
</reference>
<dbReference type="GO" id="GO:0097039">
    <property type="term" value="P:protein linear polyubiquitination"/>
    <property type="evidence" value="ECO:0007669"/>
    <property type="project" value="TreeGrafter"/>
</dbReference>
<keyword evidence="2" id="KW-1185">Reference proteome</keyword>
<dbReference type="GO" id="GO:0070530">
    <property type="term" value="F:K63-linked polyubiquitin modification-dependent protein binding"/>
    <property type="evidence" value="ECO:0007669"/>
    <property type="project" value="TreeGrafter"/>
</dbReference>
<protein>
    <submittedName>
        <fullName evidence="1">Uncharacterized protein</fullName>
    </submittedName>
</protein>
<dbReference type="GO" id="GO:0036435">
    <property type="term" value="F:K48-linked polyubiquitin modification-dependent protein binding"/>
    <property type="evidence" value="ECO:0007669"/>
    <property type="project" value="TreeGrafter"/>
</dbReference>
<sequence length="54" mass="6177">DPVCRLKETLHAHHPRDCLSYLRDWPVNKLQTLLQRNKVTFDTDPPVGAEPTPG</sequence>
<organism evidence="1 2">
    <name type="scientific">Chiloscyllium punctatum</name>
    <name type="common">Brownbanded bambooshark</name>
    <name type="synonym">Hemiscyllium punctatum</name>
    <dbReference type="NCBI Taxonomy" id="137246"/>
    <lineage>
        <taxon>Eukaryota</taxon>
        <taxon>Metazoa</taxon>
        <taxon>Chordata</taxon>
        <taxon>Craniata</taxon>
        <taxon>Vertebrata</taxon>
        <taxon>Chondrichthyes</taxon>
        <taxon>Elasmobranchii</taxon>
        <taxon>Galeomorphii</taxon>
        <taxon>Galeoidea</taxon>
        <taxon>Orectolobiformes</taxon>
        <taxon>Hemiscylliidae</taxon>
        <taxon>Chiloscyllium</taxon>
    </lineage>
</organism>
<comment type="caution">
    <text evidence="1">The sequence shown here is derived from an EMBL/GenBank/DDBJ whole genome shotgun (WGS) entry which is preliminary data.</text>
</comment>